<dbReference type="RefSeq" id="WP_273595580.1">
    <property type="nucleotide sequence ID" value="NZ_JAQQXS010000003.1"/>
</dbReference>
<evidence type="ECO:0000256" key="2">
    <source>
        <dbReference type="SAM" id="Phobius"/>
    </source>
</evidence>
<feature type="compositionally biased region" description="Basic and acidic residues" evidence="1">
    <location>
        <begin position="116"/>
        <end position="202"/>
    </location>
</feature>
<keyword evidence="2" id="KW-1133">Transmembrane helix</keyword>
<comment type="caution">
    <text evidence="3">The sequence shown here is derived from an EMBL/GenBank/DDBJ whole genome shotgun (WGS) entry which is preliminary data.</text>
</comment>
<dbReference type="SUPFAM" id="SSF74653">
    <property type="entry name" value="TolA/TonB C-terminal domain"/>
    <property type="match status" value="1"/>
</dbReference>
<evidence type="ECO:0000313" key="4">
    <source>
        <dbReference type="Proteomes" id="UP001219862"/>
    </source>
</evidence>
<evidence type="ECO:0000313" key="3">
    <source>
        <dbReference type="EMBL" id="MDC8784466.1"/>
    </source>
</evidence>
<keyword evidence="2" id="KW-0812">Transmembrane</keyword>
<accession>A0ABT5KNH3</accession>
<organism evidence="3 4">
    <name type="scientific">Roseateles koreensis</name>
    <dbReference type="NCBI Taxonomy" id="2987526"/>
    <lineage>
        <taxon>Bacteria</taxon>
        <taxon>Pseudomonadati</taxon>
        <taxon>Pseudomonadota</taxon>
        <taxon>Betaproteobacteria</taxon>
        <taxon>Burkholderiales</taxon>
        <taxon>Sphaerotilaceae</taxon>
        <taxon>Roseateles</taxon>
    </lineage>
</organism>
<dbReference type="EMBL" id="JAQQXS010000003">
    <property type="protein sequence ID" value="MDC8784466.1"/>
    <property type="molecule type" value="Genomic_DNA"/>
</dbReference>
<proteinExistence type="predicted"/>
<dbReference type="InterPro" id="IPR014161">
    <property type="entry name" value="Tol-Pal_TolA"/>
</dbReference>
<feature type="transmembrane region" description="Helical" evidence="2">
    <location>
        <begin position="20"/>
        <end position="42"/>
    </location>
</feature>
<dbReference type="Pfam" id="PF13103">
    <property type="entry name" value="TonB_2"/>
    <property type="match status" value="1"/>
</dbReference>
<name>A0ABT5KNH3_9BURK</name>
<dbReference type="Gene3D" id="3.30.1150.10">
    <property type="match status" value="1"/>
</dbReference>
<sequence>MSTLTLPPSDPLRPPAPPGLGRGFAFALIAHAALLAALSAGVSWRNQETPAFEAELWSAAPQAAAPKEQAPPTPEPETEPSPPPKPVVAPPPPPPVDNHAERDAEIAIAKAKDKKKKEAQELQRQAELEAQRKKDKEREAAERERLEKLQKLEKRQKQEMQEKLDKQAAEAKQKSRQDADAKKKSDAARDAKAEAQRQDNLRRIQGMAGATGAPDARGTALQASGPSANYAGRIKARIRPNIIYPDTSSANPVAEVEVRTAPDGAILSRKLLKPSGDGDWDAAVLRAIDKTEILPRDTDGRVPSVLVISFKPRE</sequence>
<feature type="region of interest" description="Disordered" evidence="1">
    <location>
        <begin position="53"/>
        <end position="226"/>
    </location>
</feature>
<feature type="compositionally biased region" description="Low complexity" evidence="1">
    <location>
        <begin position="58"/>
        <end position="68"/>
    </location>
</feature>
<gene>
    <name evidence="3" type="primary">tolA</name>
    <name evidence="3" type="ORF">PRZ01_04595</name>
</gene>
<keyword evidence="4" id="KW-1185">Reference proteome</keyword>
<feature type="compositionally biased region" description="Pro residues" evidence="1">
    <location>
        <begin position="8"/>
        <end position="18"/>
    </location>
</feature>
<reference evidence="3 4" key="1">
    <citation type="submission" date="2022-10" db="EMBL/GenBank/DDBJ databases">
        <title>paucibacter sp. hw8 Genome sequencing.</title>
        <authorList>
            <person name="Park S."/>
        </authorList>
    </citation>
    <scope>NUCLEOTIDE SEQUENCE [LARGE SCALE GENOMIC DNA]</scope>
    <source>
        <strain evidence="4">hw8</strain>
    </source>
</reference>
<dbReference type="Proteomes" id="UP001219862">
    <property type="component" value="Unassembled WGS sequence"/>
</dbReference>
<dbReference type="NCBIfam" id="TIGR02794">
    <property type="entry name" value="tolA_full"/>
    <property type="match status" value="1"/>
</dbReference>
<feature type="compositionally biased region" description="Pro residues" evidence="1">
    <location>
        <begin position="69"/>
        <end position="96"/>
    </location>
</feature>
<keyword evidence="2" id="KW-0472">Membrane</keyword>
<feature type="region of interest" description="Disordered" evidence="1">
    <location>
        <begin position="1"/>
        <end position="22"/>
    </location>
</feature>
<protein>
    <submittedName>
        <fullName evidence="3">Cell envelope integrity protein TolA</fullName>
    </submittedName>
</protein>
<evidence type="ECO:0000256" key="1">
    <source>
        <dbReference type="SAM" id="MobiDB-lite"/>
    </source>
</evidence>